<comment type="caution">
    <text evidence="2">The sequence shown here is derived from an EMBL/GenBank/DDBJ whole genome shotgun (WGS) entry which is preliminary data.</text>
</comment>
<name>A0A8J2WWL5_9STRA</name>
<accession>A0A8J2WWL5</accession>
<reference evidence="2" key="1">
    <citation type="submission" date="2021-11" db="EMBL/GenBank/DDBJ databases">
        <authorList>
            <consortium name="Genoscope - CEA"/>
            <person name="William W."/>
        </authorList>
    </citation>
    <scope>NUCLEOTIDE SEQUENCE</scope>
</reference>
<organism evidence="2 3">
    <name type="scientific">Pelagomonas calceolata</name>
    <dbReference type="NCBI Taxonomy" id="35677"/>
    <lineage>
        <taxon>Eukaryota</taxon>
        <taxon>Sar</taxon>
        <taxon>Stramenopiles</taxon>
        <taxon>Ochrophyta</taxon>
        <taxon>Pelagophyceae</taxon>
        <taxon>Pelagomonadales</taxon>
        <taxon>Pelagomonadaceae</taxon>
        <taxon>Pelagomonas</taxon>
    </lineage>
</organism>
<keyword evidence="1" id="KW-0732">Signal</keyword>
<gene>
    <name evidence="2" type="ORF">PECAL_3P13480</name>
</gene>
<evidence type="ECO:0000256" key="1">
    <source>
        <dbReference type="SAM" id="SignalP"/>
    </source>
</evidence>
<dbReference type="AlphaFoldDB" id="A0A8J2WWL5"/>
<sequence length="354" mass="38976">MRAGMLLLLALRRASAAEPCALCMAAHPNHPFKWGRCMPPRDQCSPPKGVELVVVRGTGNKWFAEDFLDQLRYFAHGSRHLDGACDASSTWRWTEARTTVFVGLGTRAPPGLFTLPITGRERASYVAILRHPVLRVVSRYWFEGAWGQHQAEKGRPRPLGAWVNRTRFPNRQSPGHLWNVPDNLYSKTFGGWRGNKACDATDPTCVGGVGAAMTGRAERALAHVDGLVLTEWINAPAQIEFLSRKFCFQTDGAGRSPGAHASWWHFHRPRRAGGGHGSKRPAGWVPDELELLVRINRWDLRLFARAAEMIRRRVAASVGDALAGTLPKLAPADVAGLTAWLKNCPAPTSEVAAC</sequence>
<dbReference type="OrthoDB" id="10435623at2759"/>
<dbReference type="EMBL" id="CAKKNE010000003">
    <property type="protein sequence ID" value="CAH0371407.1"/>
    <property type="molecule type" value="Genomic_DNA"/>
</dbReference>
<evidence type="ECO:0000313" key="3">
    <source>
        <dbReference type="Proteomes" id="UP000789595"/>
    </source>
</evidence>
<protein>
    <submittedName>
        <fullName evidence="2">Uncharacterized protein</fullName>
    </submittedName>
</protein>
<dbReference type="Proteomes" id="UP000789595">
    <property type="component" value="Unassembled WGS sequence"/>
</dbReference>
<proteinExistence type="predicted"/>
<feature type="signal peptide" evidence="1">
    <location>
        <begin position="1"/>
        <end position="16"/>
    </location>
</feature>
<keyword evidence="3" id="KW-1185">Reference proteome</keyword>
<evidence type="ECO:0000313" key="2">
    <source>
        <dbReference type="EMBL" id="CAH0371407.1"/>
    </source>
</evidence>
<feature type="chain" id="PRO_5035204501" evidence="1">
    <location>
        <begin position="17"/>
        <end position="354"/>
    </location>
</feature>